<feature type="domain" description="Methyltransferase" evidence="1">
    <location>
        <begin position="143"/>
        <end position="268"/>
    </location>
</feature>
<evidence type="ECO:0000313" key="2">
    <source>
        <dbReference type="EMBL" id="GAX75443.1"/>
    </source>
</evidence>
<dbReference type="SUPFAM" id="SSF53335">
    <property type="entry name" value="S-adenosyl-L-methionine-dependent methyltransferases"/>
    <property type="match status" value="1"/>
</dbReference>
<dbReference type="AlphaFoldDB" id="A0A250WX74"/>
<sequence length="493" mass="54415">MGSRRRARLCQCMTSASANERTLHHRRRINRQREEIWEILASLPEPFGIFASKQQKILNSWLFQADVGQDQAEMGGLISWNSVPAACDPCKLLDHKPNRGKKHGKTILEQIEEIEYSQGVASADEVALKTTGVTQVKDSRGLKKRWQVESFVAFLRPLLQADPDKVWHIVDFGCGTGSLLLPLACLFPHCKFTGVEMKPAALAILNKRATEAKLANVFTFVGMIEDYHDPFDVALALHACGNATDVALLKAVKQRAAYMVSPCCVGKLKFSMHGGTSFSSEHRTWCSLPRMSGAEEEVRRAGEKLLNAAASRVPAGEGRLMNHSNADVEVISIKTDGIPRSHDSAGSAGKMFYDEHCEELCHPRSQALTRLLPDPSRLFKLIAQFADTNFSTNDQKLAQANIQSPRSTASAIEIQAQDAAEEIVTGKFDPYLLAQLSKLHVEIDRSEAAREKGYGVGIFKMFNAEMMAKGDLLVGVPDDRSVWHSISASILRS</sequence>
<keyword evidence="3" id="KW-1185">Reference proteome</keyword>
<evidence type="ECO:0000259" key="1">
    <source>
        <dbReference type="Pfam" id="PF13679"/>
    </source>
</evidence>
<dbReference type="Gene3D" id="3.40.50.150">
    <property type="entry name" value="Vaccinia Virus protein VP39"/>
    <property type="match status" value="1"/>
</dbReference>
<accession>A0A250WX74</accession>
<protein>
    <recommendedName>
        <fullName evidence="1">Methyltransferase domain-containing protein</fullName>
    </recommendedName>
</protein>
<reference evidence="2 3" key="1">
    <citation type="submission" date="2017-08" db="EMBL/GenBank/DDBJ databases">
        <title>Acidophilic green algal genome provides insights into adaptation to an acidic environment.</title>
        <authorList>
            <person name="Hirooka S."/>
            <person name="Hirose Y."/>
            <person name="Kanesaki Y."/>
            <person name="Higuchi S."/>
            <person name="Fujiwara T."/>
            <person name="Onuma R."/>
            <person name="Era A."/>
            <person name="Ohbayashi R."/>
            <person name="Uzuka A."/>
            <person name="Nozaki H."/>
            <person name="Yoshikawa H."/>
            <person name="Miyagishima S.Y."/>
        </authorList>
    </citation>
    <scope>NUCLEOTIDE SEQUENCE [LARGE SCALE GENOMIC DNA]</scope>
    <source>
        <strain evidence="2 3">NIES-2499</strain>
    </source>
</reference>
<dbReference type="PANTHER" id="PTHR13369:SF0">
    <property type="entry name" value="GLUTATHIONE S-TRANSFERASE C-TERMINAL DOMAIN-CONTAINING PROTEIN"/>
    <property type="match status" value="1"/>
</dbReference>
<dbReference type="InterPro" id="IPR025714">
    <property type="entry name" value="Methyltranfer_dom"/>
</dbReference>
<dbReference type="PANTHER" id="PTHR13369">
    <property type="match status" value="1"/>
</dbReference>
<dbReference type="Proteomes" id="UP000232323">
    <property type="component" value="Unassembled WGS sequence"/>
</dbReference>
<dbReference type="OrthoDB" id="206598at2759"/>
<comment type="caution">
    <text evidence="2">The sequence shown here is derived from an EMBL/GenBank/DDBJ whole genome shotgun (WGS) entry which is preliminary data.</text>
</comment>
<dbReference type="CDD" id="cd02440">
    <property type="entry name" value="AdoMet_MTases"/>
    <property type="match status" value="1"/>
</dbReference>
<dbReference type="InterPro" id="IPR029063">
    <property type="entry name" value="SAM-dependent_MTases_sf"/>
</dbReference>
<proteinExistence type="predicted"/>
<gene>
    <name evidence="2" type="ORF">CEUSTIGMA_g2887.t1</name>
</gene>
<organism evidence="2 3">
    <name type="scientific">Chlamydomonas eustigma</name>
    <dbReference type="NCBI Taxonomy" id="1157962"/>
    <lineage>
        <taxon>Eukaryota</taxon>
        <taxon>Viridiplantae</taxon>
        <taxon>Chlorophyta</taxon>
        <taxon>core chlorophytes</taxon>
        <taxon>Chlorophyceae</taxon>
        <taxon>CS clade</taxon>
        <taxon>Chlamydomonadales</taxon>
        <taxon>Chlamydomonadaceae</taxon>
        <taxon>Chlamydomonas</taxon>
    </lineage>
</organism>
<evidence type="ECO:0000313" key="3">
    <source>
        <dbReference type="Proteomes" id="UP000232323"/>
    </source>
</evidence>
<dbReference type="EMBL" id="BEGY01000012">
    <property type="protein sequence ID" value="GAX75443.1"/>
    <property type="molecule type" value="Genomic_DNA"/>
</dbReference>
<name>A0A250WX74_9CHLO</name>
<dbReference type="STRING" id="1157962.A0A250WX74"/>
<dbReference type="Pfam" id="PF13679">
    <property type="entry name" value="Methyltransf_32"/>
    <property type="match status" value="1"/>
</dbReference>
<dbReference type="GO" id="GO:0005737">
    <property type="term" value="C:cytoplasm"/>
    <property type="evidence" value="ECO:0007669"/>
    <property type="project" value="TreeGrafter"/>
</dbReference>